<dbReference type="InterPro" id="IPR029063">
    <property type="entry name" value="SAM-dependent_MTases_sf"/>
</dbReference>
<protein>
    <submittedName>
        <fullName evidence="2">Class I SAM-dependent methyltransferase</fullName>
    </submittedName>
</protein>
<feature type="domain" description="Methyltransferase" evidence="1">
    <location>
        <begin position="58"/>
        <end position="161"/>
    </location>
</feature>
<organism evidence="2 3">
    <name type="scientific">Mucilaginibacter rubeus</name>
    <dbReference type="NCBI Taxonomy" id="2027860"/>
    <lineage>
        <taxon>Bacteria</taxon>
        <taxon>Pseudomonadati</taxon>
        <taxon>Bacteroidota</taxon>
        <taxon>Sphingobacteriia</taxon>
        <taxon>Sphingobacteriales</taxon>
        <taxon>Sphingobacteriaceae</taxon>
        <taxon>Mucilaginibacter</taxon>
    </lineage>
</organism>
<dbReference type="PANTHER" id="PTHR43861">
    <property type="entry name" value="TRANS-ACONITATE 2-METHYLTRANSFERASE-RELATED"/>
    <property type="match status" value="1"/>
</dbReference>
<dbReference type="AlphaFoldDB" id="A0A5C1I277"/>
<gene>
    <name evidence="2" type="ORF">DEO27_015700</name>
</gene>
<name>A0A5C1I277_9SPHI</name>
<dbReference type="Proteomes" id="UP000251402">
    <property type="component" value="Chromosome"/>
</dbReference>
<dbReference type="GO" id="GO:0032259">
    <property type="term" value="P:methylation"/>
    <property type="evidence" value="ECO:0007669"/>
    <property type="project" value="UniProtKB-KW"/>
</dbReference>
<evidence type="ECO:0000259" key="1">
    <source>
        <dbReference type="Pfam" id="PF13847"/>
    </source>
</evidence>
<sequence>MTETERLTEEVFCLNFELNTLANQLLRQSSERWVPGFLYEKTEYSHIERYKLACNYTAGKRVIDIACGVGKGSNLIALQGAANSVYGADIQPDAIRYAQWRNGRENITFQVNDAQQLGIENAFDIAVSFETIEHLPDYRKFLTSIKTALAPKGLFLVSTPIASIPIDNTPANPYHVQEWGFREFHRVIDEFFDVEKVYVQLYPEIPLPQPVVRIGLTKRVMNKIKNKLLPPPPKADTPDPVIKPDNDFSKIEEYTGQYNTEELGKSRLGYQIIVARVK</sequence>
<dbReference type="KEGG" id="mrub:DEO27_015700"/>
<dbReference type="InterPro" id="IPR025714">
    <property type="entry name" value="Methyltranfer_dom"/>
</dbReference>
<reference evidence="2" key="1">
    <citation type="submission" date="2019-08" db="EMBL/GenBank/DDBJ databases">
        <title>Comparative genome analysis confer to the adaptation heavy metal polluted environment.</title>
        <authorList>
            <person name="Li Y."/>
        </authorList>
    </citation>
    <scope>NUCLEOTIDE SEQUENCE [LARGE SCALE GENOMIC DNA]</scope>
    <source>
        <strain evidence="2">P1</strain>
    </source>
</reference>
<dbReference type="RefSeq" id="WP_112573947.1">
    <property type="nucleotide sequence ID" value="NZ_CP043450.1"/>
</dbReference>
<evidence type="ECO:0000313" key="2">
    <source>
        <dbReference type="EMBL" id="QEM11410.1"/>
    </source>
</evidence>
<dbReference type="Gene3D" id="3.40.50.150">
    <property type="entry name" value="Vaccinia Virus protein VP39"/>
    <property type="match status" value="1"/>
</dbReference>
<dbReference type="OrthoDB" id="3896938at2"/>
<evidence type="ECO:0000313" key="3">
    <source>
        <dbReference type="Proteomes" id="UP000251402"/>
    </source>
</evidence>
<dbReference type="SUPFAM" id="SSF53335">
    <property type="entry name" value="S-adenosyl-L-methionine-dependent methyltransferases"/>
    <property type="match status" value="1"/>
</dbReference>
<keyword evidence="2" id="KW-0808">Transferase</keyword>
<dbReference type="EMBL" id="CP043450">
    <property type="protein sequence ID" value="QEM11410.1"/>
    <property type="molecule type" value="Genomic_DNA"/>
</dbReference>
<keyword evidence="3" id="KW-1185">Reference proteome</keyword>
<dbReference type="Pfam" id="PF13847">
    <property type="entry name" value="Methyltransf_31"/>
    <property type="match status" value="1"/>
</dbReference>
<accession>A0A5C1I277</accession>
<keyword evidence="2" id="KW-0489">Methyltransferase</keyword>
<proteinExistence type="predicted"/>
<dbReference type="GO" id="GO:0008168">
    <property type="term" value="F:methyltransferase activity"/>
    <property type="evidence" value="ECO:0007669"/>
    <property type="project" value="UniProtKB-KW"/>
</dbReference>
<dbReference type="CDD" id="cd02440">
    <property type="entry name" value="AdoMet_MTases"/>
    <property type="match status" value="1"/>
</dbReference>